<dbReference type="InterPro" id="IPR051007">
    <property type="entry name" value="creA/MIG_C2H2-ZnF"/>
</dbReference>
<dbReference type="PROSITE" id="PS50157">
    <property type="entry name" value="ZINC_FINGER_C2H2_2"/>
    <property type="match status" value="2"/>
</dbReference>
<reference evidence="12 13" key="1">
    <citation type="submission" date="2019-03" db="EMBL/GenBank/DDBJ databases">
        <title>Sequencing 25 genomes of Wallemia mellicola.</title>
        <authorList>
            <person name="Gostincar C."/>
        </authorList>
    </citation>
    <scope>NUCLEOTIDE SEQUENCE [LARGE SCALE GENOMIC DNA]</scope>
    <source>
        <strain evidence="12 13">EXF-8738</strain>
    </source>
</reference>
<protein>
    <recommendedName>
        <fullName evidence="11">C2H2-type domain-containing protein</fullName>
    </recommendedName>
</protein>
<dbReference type="InterPro" id="IPR013087">
    <property type="entry name" value="Znf_C2H2_type"/>
</dbReference>
<evidence type="ECO:0000256" key="2">
    <source>
        <dbReference type="ARBA" id="ARBA00022723"/>
    </source>
</evidence>
<feature type="compositionally biased region" description="Low complexity" evidence="10">
    <location>
        <begin position="116"/>
        <end position="131"/>
    </location>
</feature>
<dbReference type="Pfam" id="PF00096">
    <property type="entry name" value="zf-C2H2"/>
    <property type="match status" value="2"/>
</dbReference>
<evidence type="ECO:0000256" key="5">
    <source>
        <dbReference type="ARBA" id="ARBA00022833"/>
    </source>
</evidence>
<evidence type="ECO:0000256" key="4">
    <source>
        <dbReference type="ARBA" id="ARBA00022771"/>
    </source>
</evidence>
<comment type="subcellular location">
    <subcellularLocation>
        <location evidence="1">Nucleus</location>
    </subcellularLocation>
</comment>
<sequence length="228" mass="25158">MLSFDDYLDDNVFSFDIHSLDPIDDFTTTSFDGSHNPFCFDWIVQQSQAYQPPTMAKDEFCVNPSLATSIPSSYTTYAESESTTMSSSASASQSVTLSPAMTETSIDFQNTMDRLGSSAGSSSSASSSEESQAGPIRKFKCPICPRAFARQFNLKQHIHTHDPDRIKPHECTYNGCGRRFSRKHDLVRHAQSIHGVAGPPTKSTKKQSPQAIADMIAKRQNARKKTTA</sequence>
<feature type="region of interest" description="Disordered" evidence="10">
    <location>
        <begin position="112"/>
        <end position="133"/>
    </location>
</feature>
<evidence type="ECO:0000313" key="12">
    <source>
        <dbReference type="EMBL" id="TIC33418.1"/>
    </source>
</evidence>
<evidence type="ECO:0000256" key="8">
    <source>
        <dbReference type="ARBA" id="ARBA00023242"/>
    </source>
</evidence>
<evidence type="ECO:0000256" key="9">
    <source>
        <dbReference type="PROSITE-ProRule" id="PRU00042"/>
    </source>
</evidence>
<dbReference type="GO" id="GO:0008270">
    <property type="term" value="F:zinc ion binding"/>
    <property type="evidence" value="ECO:0007669"/>
    <property type="project" value="UniProtKB-KW"/>
</dbReference>
<dbReference type="OMA" id="EPRRNAH"/>
<dbReference type="EMBL" id="SPRO01000005">
    <property type="protein sequence ID" value="TIC33418.1"/>
    <property type="molecule type" value="Genomic_DNA"/>
</dbReference>
<evidence type="ECO:0000256" key="7">
    <source>
        <dbReference type="ARBA" id="ARBA00023163"/>
    </source>
</evidence>
<dbReference type="Proteomes" id="UP000305647">
    <property type="component" value="Unassembled WGS sequence"/>
</dbReference>
<dbReference type="SUPFAM" id="SSF57667">
    <property type="entry name" value="beta-beta-alpha zinc fingers"/>
    <property type="match status" value="1"/>
</dbReference>
<feature type="domain" description="C2H2-type" evidence="11">
    <location>
        <begin position="169"/>
        <end position="199"/>
    </location>
</feature>
<dbReference type="PANTHER" id="PTHR47428">
    <property type="entry name" value="REGULATORY PROTEIN MIG1-RELATED"/>
    <property type="match status" value="1"/>
</dbReference>
<evidence type="ECO:0000256" key="6">
    <source>
        <dbReference type="ARBA" id="ARBA00023015"/>
    </source>
</evidence>
<name>A0A4T0PSC5_9BASI</name>
<dbReference type="GO" id="GO:0000978">
    <property type="term" value="F:RNA polymerase II cis-regulatory region sequence-specific DNA binding"/>
    <property type="evidence" value="ECO:0007669"/>
    <property type="project" value="TreeGrafter"/>
</dbReference>
<keyword evidence="2" id="KW-0479">Metal-binding</keyword>
<dbReference type="PROSITE" id="PS00028">
    <property type="entry name" value="ZINC_FINGER_C2H2_1"/>
    <property type="match status" value="2"/>
</dbReference>
<dbReference type="PANTHER" id="PTHR47428:SF1">
    <property type="entry name" value="REGULATORY PROTEIN MIG1-RELATED"/>
    <property type="match status" value="1"/>
</dbReference>
<evidence type="ECO:0000256" key="10">
    <source>
        <dbReference type="SAM" id="MobiDB-lite"/>
    </source>
</evidence>
<comment type="caution">
    <text evidence="12">The sequence shown here is derived from an EMBL/GenBank/DDBJ whole genome shotgun (WGS) entry which is preliminary data.</text>
</comment>
<gene>
    <name evidence="12" type="ORF">E3Q10_00812</name>
</gene>
<keyword evidence="7" id="KW-0804">Transcription</keyword>
<evidence type="ECO:0000256" key="1">
    <source>
        <dbReference type="ARBA" id="ARBA00004123"/>
    </source>
</evidence>
<evidence type="ECO:0000256" key="3">
    <source>
        <dbReference type="ARBA" id="ARBA00022737"/>
    </source>
</evidence>
<dbReference type="GO" id="GO:0005634">
    <property type="term" value="C:nucleus"/>
    <property type="evidence" value="ECO:0007669"/>
    <property type="project" value="UniProtKB-SubCell"/>
</dbReference>
<dbReference type="Gene3D" id="3.30.160.60">
    <property type="entry name" value="Classic Zinc Finger"/>
    <property type="match status" value="2"/>
</dbReference>
<dbReference type="GO" id="GO:0005737">
    <property type="term" value="C:cytoplasm"/>
    <property type="evidence" value="ECO:0007669"/>
    <property type="project" value="TreeGrafter"/>
</dbReference>
<organism evidence="12 13">
    <name type="scientific">Wallemia mellicola</name>
    <dbReference type="NCBI Taxonomy" id="1708541"/>
    <lineage>
        <taxon>Eukaryota</taxon>
        <taxon>Fungi</taxon>
        <taxon>Dikarya</taxon>
        <taxon>Basidiomycota</taxon>
        <taxon>Wallemiomycotina</taxon>
        <taxon>Wallemiomycetes</taxon>
        <taxon>Wallemiales</taxon>
        <taxon>Wallemiaceae</taxon>
        <taxon>Wallemia</taxon>
    </lineage>
</organism>
<dbReference type="SMART" id="SM00355">
    <property type="entry name" value="ZnF_C2H2"/>
    <property type="match status" value="2"/>
</dbReference>
<proteinExistence type="predicted"/>
<keyword evidence="8" id="KW-0539">Nucleus</keyword>
<keyword evidence="4 9" id="KW-0863">Zinc-finger</keyword>
<dbReference type="InterPro" id="IPR036236">
    <property type="entry name" value="Znf_C2H2_sf"/>
</dbReference>
<dbReference type="GO" id="GO:0000433">
    <property type="term" value="P:carbon catabolite repression of transcription from RNA polymerase II promoter by glucose"/>
    <property type="evidence" value="ECO:0007669"/>
    <property type="project" value="TreeGrafter"/>
</dbReference>
<accession>A0A4T0PSC5</accession>
<keyword evidence="5" id="KW-0862">Zinc</keyword>
<keyword evidence="6" id="KW-0805">Transcription regulation</keyword>
<feature type="domain" description="C2H2-type" evidence="11">
    <location>
        <begin position="139"/>
        <end position="166"/>
    </location>
</feature>
<evidence type="ECO:0000259" key="11">
    <source>
        <dbReference type="PROSITE" id="PS50157"/>
    </source>
</evidence>
<dbReference type="AlphaFoldDB" id="A0A4T0PSC5"/>
<evidence type="ECO:0000313" key="13">
    <source>
        <dbReference type="Proteomes" id="UP000305647"/>
    </source>
</evidence>
<keyword evidence="3" id="KW-0677">Repeat</keyword>